<accession>A0A845RNM9</accession>
<dbReference type="Gene3D" id="3.40.50.1390">
    <property type="entry name" value="Resolvase, N-terminal catalytic domain"/>
    <property type="match status" value="1"/>
</dbReference>
<dbReference type="InterPro" id="IPR011109">
    <property type="entry name" value="DNA_bind_recombinase_dom"/>
</dbReference>
<dbReference type="OrthoDB" id="9769353at2"/>
<dbReference type="SMART" id="SM00857">
    <property type="entry name" value="Resolvase"/>
    <property type="match status" value="1"/>
</dbReference>
<name>A0A845RNM9_9FIRM</name>
<dbReference type="PANTHER" id="PTHR30461:SF23">
    <property type="entry name" value="DNA RECOMBINASE-RELATED"/>
    <property type="match status" value="1"/>
</dbReference>
<dbReference type="Proteomes" id="UP000446348">
    <property type="component" value="Unassembled WGS sequence"/>
</dbReference>
<dbReference type="PANTHER" id="PTHR30461">
    <property type="entry name" value="DNA-INVERTASE FROM LAMBDOID PROPHAGE"/>
    <property type="match status" value="1"/>
</dbReference>
<dbReference type="GO" id="GO:0003677">
    <property type="term" value="F:DNA binding"/>
    <property type="evidence" value="ECO:0007669"/>
    <property type="project" value="InterPro"/>
</dbReference>
<dbReference type="InterPro" id="IPR025827">
    <property type="entry name" value="Zn_ribbon_recom_dom"/>
</dbReference>
<proteinExistence type="predicted"/>
<dbReference type="AlphaFoldDB" id="A0A845RNM9"/>
<dbReference type="Pfam" id="PF07508">
    <property type="entry name" value="Recombinase"/>
    <property type="match status" value="1"/>
</dbReference>
<dbReference type="InterPro" id="IPR038109">
    <property type="entry name" value="DNA_bind_recomb_sf"/>
</dbReference>
<dbReference type="GO" id="GO:0000150">
    <property type="term" value="F:DNA strand exchange activity"/>
    <property type="evidence" value="ECO:0007669"/>
    <property type="project" value="InterPro"/>
</dbReference>
<feature type="domain" description="Resolvase/invertase-type recombinase catalytic" evidence="1">
    <location>
        <begin position="32"/>
        <end position="180"/>
    </location>
</feature>
<dbReference type="CDD" id="cd00338">
    <property type="entry name" value="Ser_Recombinase"/>
    <property type="match status" value="1"/>
</dbReference>
<evidence type="ECO:0000259" key="2">
    <source>
        <dbReference type="PROSITE" id="PS51737"/>
    </source>
</evidence>
<protein>
    <submittedName>
        <fullName evidence="3">Recombinase family protein</fullName>
    </submittedName>
</protein>
<dbReference type="SUPFAM" id="SSF53041">
    <property type="entry name" value="Resolvase-like"/>
    <property type="match status" value="1"/>
</dbReference>
<dbReference type="Pfam" id="PF00239">
    <property type="entry name" value="Resolvase"/>
    <property type="match status" value="1"/>
</dbReference>
<gene>
    <name evidence="3" type="ORF">D3Z39_16330</name>
</gene>
<reference evidence="3 4" key="1">
    <citation type="submission" date="2018-08" db="EMBL/GenBank/DDBJ databases">
        <title>Murine metabolic-syndrome-specific gut microbial biobank.</title>
        <authorList>
            <person name="Liu C."/>
        </authorList>
    </citation>
    <scope>NUCLEOTIDE SEQUENCE [LARGE SCALE GENOMIC DNA]</scope>
    <source>
        <strain evidence="3 4">X69</strain>
    </source>
</reference>
<comment type="caution">
    <text evidence="3">The sequence shown here is derived from an EMBL/GenBank/DDBJ whole genome shotgun (WGS) entry which is preliminary data.</text>
</comment>
<dbReference type="Gene3D" id="3.90.1750.20">
    <property type="entry name" value="Putative Large Serine Recombinase, Chain B, Domain 2"/>
    <property type="match status" value="1"/>
</dbReference>
<evidence type="ECO:0000313" key="3">
    <source>
        <dbReference type="EMBL" id="NBI80391.1"/>
    </source>
</evidence>
<dbReference type="InterPro" id="IPR036162">
    <property type="entry name" value="Resolvase-like_N_sf"/>
</dbReference>
<sequence length="542" mass="61835">MTTQQTPQKRQITVIPPNPQLTERDIHKKHLRVAPYCRVSTDSEEQLNSYNAQIAYYTEKIAATPEWTMVRLYADEGITGTSMKRRKEFLKMLRDCDRGKIDLIITKSVSRFGRNTLDGLDTVRKLKRKGIGVFFEKENTNTLYMDNEMILTFMMSQAQAESESLSGSVKWGHRKNFKDGKVYYHYASFLGYRKGPDGLPEIDPDEAAIVRRIFARYLLGQSVHQICRDLMSDGVKTAQGSDSWHDSVVRKMLQNEKYIGDALLQKTFMADLFTHEQRKNMGELPQYYVHECHPAIIDRDTFQRVQEELARRSSLRKTSSKAKTELGKYCGKYVLSELLVCGECGSPYRRVVWSRPEGKRIVWRCINRLEHGKKVCKKSPTWNETDIQAAVTAAMNELFHTQTAKEALEASITAALAGEDGELSLPALEAQIRSLTERQLELFQLAVSAGPDCLEYDEEIQRVNMAKTSLMAKKAELEREGRTAAAFDRRMEEIASELEQTAGTITEFDEVTVRQLVSNIKVVSKDTLLICFKDGTEITQTI</sequence>
<dbReference type="EMBL" id="QXWZ01000051">
    <property type="protein sequence ID" value="NBI80391.1"/>
    <property type="molecule type" value="Genomic_DNA"/>
</dbReference>
<dbReference type="PROSITE" id="PS51737">
    <property type="entry name" value="RECOMBINASE_DNA_BIND"/>
    <property type="match status" value="1"/>
</dbReference>
<evidence type="ECO:0000259" key="1">
    <source>
        <dbReference type="PROSITE" id="PS51736"/>
    </source>
</evidence>
<dbReference type="PROSITE" id="PS51736">
    <property type="entry name" value="RECOMBINASES_3"/>
    <property type="match status" value="1"/>
</dbReference>
<dbReference type="InterPro" id="IPR050639">
    <property type="entry name" value="SSR_resolvase"/>
</dbReference>
<organism evidence="3 4">
    <name type="scientific">Anaerotruncus colihominis</name>
    <dbReference type="NCBI Taxonomy" id="169435"/>
    <lineage>
        <taxon>Bacteria</taxon>
        <taxon>Bacillati</taxon>
        <taxon>Bacillota</taxon>
        <taxon>Clostridia</taxon>
        <taxon>Eubacteriales</taxon>
        <taxon>Oscillospiraceae</taxon>
        <taxon>Anaerotruncus</taxon>
    </lineage>
</organism>
<dbReference type="RefSeq" id="WP_160211065.1">
    <property type="nucleotide sequence ID" value="NZ_QXWZ01000051.1"/>
</dbReference>
<evidence type="ECO:0000313" key="4">
    <source>
        <dbReference type="Proteomes" id="UP000446348"/>
    </source>
</evidence>
<feature type="domain" description="Recombinase" evidence="2">
    <location>
        <begin position="189"/>
        <end position="315"/>
    </location>
</feature>
<dbReference type="InterPro" id="IPR006119">
    <property type="entry name" value="Resolv_N"/>
</dbReference>
<dbReference type="Pfam" id="PF13408">
    <property type="entry name" value="Zn_ribbon_recom"/>
    <property type="match status" value="1"/>
</dbReference>